<evidence type="ECO:0000256" key="1">
    <source>
        <dbReference type="ARBA" id="ARBA00018370"/>
    </source>
</evidence>
<keyword evidence="3" id="KW-0574">Periplasm</keyword>
<dbReference type="SUPFAM" id="SSF109998">
    <property type="entry name" value="Triger factor/SurA peptide-binding domain-like"/>
    <property type="match status" value="1"/>
</dbReference>
<dbReference type="InterPro" id="IPR000297">
    <property type="entry name" value="PPIase_PpiC"/>
</dbReference>
<evidence type="ECO:0000259" key="11">
    <source>
        <dbReference type="PROSITE" id="PS50198"/>
    </source>
</evidence>
<gene>
    <name evidence="12" type="ORF">CG50_15920</name>
</gene>
<sequence>MPAVARDTAARPAASGGPYATAITVNGLGISNYEIEQRMAFMQALRQAGDLRKLAEDALIDDRLRAWQATRDGITVSEDDITKGMTEFAGRANLSLDQFTAELAKSGVGTATFHDFVRSGLMWREVIRARFAPRVKISDADIDRALLVESRRGQNARVLLSEIIIPAPPEHLDEARALAKQVAAVRGEAAFSSAAQQVSASQSRDNGGKIDWLPLGNLPPVLRDAVLAMKPGQVSAPIDLNGAIGVFLLRDFDAGTVSKEAQSLGYATLALGPAGSEETQKLEARIASDAHSCDDLYTIAKDRPGALSRIAPTPQGQIPPVIAVELARLDIGETGVLDLGAGRTLVMLCSRTAAAGDATPDGGQTPDLAPAPSAPKGPGIESTKAEDAVHASESLPGGAQRDQIRQQLMNVRLSAYSENFLAELRSDAVVVRK</sequence>
<protein>
    <recommendedName>
        <fullName evidence="1">Parvulin-like PPIase</fullName>
    </recommendedName>
    <alternativeName>
        <fullName evidence="7">Peptidyl-prolyl cis-trans isomerase plp</fullName>
    </alternativeName>
    <alternativeName>
        <fullName evidence="8">Rotamase plp</fullName>
    </alternativeName>
</protein>
<evidence type="ECO:0000256" key="3">
    <source>
        <dbReference type="ARBA" id="ARBA00022764"/>
    </source>
</evidence>
<evidence type="ECO:0000256" key="4">
    <source>
        <dbReference type="ARBA" id="ARBA00023110"/>
    </source>
</evidence>
<dbReference type="Gene3D" id="3.10.50.40">
    <property type="match status" value="1"/>
</dbReference>
<keyword evidence="4 9" id="KW-0697">Rotamase</keyword>
<dbReference type="Pfam" id="PF00639">
    <property type="entry name" value="Rotamase"/>
    <property type="match status" value="1"/>
</dbReference>
<dbReference type="AlphaFoldDB" id="A0A086XZP7"/>
<dbReference type="GO" id="GO:0003755">
    <property type="term" value="F:peptidyl-prolyl cis-trans isomerase activity"/>
    <property type="evidence" value="ECO:0007669"/>
    <property type="project" value="UniProtKB-KW"/>
</dbReference>
<evidence type="ECO:0000256" key="2">
    <source>
        <dbReference type="ARBA" id="ARBA00022729"/>
    </source>
</evidence>
<reference evidence="12 13" key="1">
    <citation type="submission" date="2014-03" db="EMBL/GenBank/DDBJ databases">
        <title>Genome of Paenirhodobacter enshiensis DW2-9.</title>
        <authorList>
            <person name="Wang D."/>
            <person name="Wang G."/>
        </authorList>
    </citation>
    <scope>NUCLEOTIDE SEQUENCE [LARGE SCALE GENOMIC DNA]</scope>
    <source>
        <strain evidence="12 13">DW2-9</strain>
    </source>
</reference>
<dbReference type="Gene3D" id="1.10.4030.10">
    <property type="entry name" value="Porin chaperone SurA, peptide-binding domain"/>
    <property type="match status" value="1"/>
</dbReference>
<dbReference type="STRING" id="1105367.CG50_15920"/>
<dbReference type="PANTHER" id="PTHR47637:SF1">
    <property type="entry name" value="CHAPERONE SURA"/>
    <property type="match status" value="1"/>
</dbReference>
<evidence type="ECO:0000256" key="7">
    <source>
        <dbReference type="ARBA" id="ARBA00030642"/>
    </source>
</evidence>
<dbReference type="Pfam" id="PF09312">
    <property type="entry name" value="SurA_N"/>
    <property type="match status" value="1"/>
</dbReference>
<dbReference type="InterPro" id="IPR050280">
    <property type="entry name" value="OMP_Chaperone_SurA"/>
</dbReference>
<feature type="region of interest" description="Disordered" evidence="10">
    <location>
        <begin position="357"/>
        <end position="403"/>
    </location>
</feature>
<evidence type="ECO:0000256" key="6">
    <source>
        <dbReference type="ARBA" id="ARBA00023235"/>
    </source>
</evidence>
<accession>A0A086XZP7</accession>
<feature type="domain" description="PpiC" evidence="11">
    <location>
        <begin position="155"/>
        <end position="251"/>
    </location>
</feature>
<dbReference type="PROSITE" id="PS50198">
    <property type="entry name" value="PPIC_PPIASE_2"/>
    <property type="match status" value="1"/>
</dbReference>
<evidence type="ECO:0000313" key="12">
    <source>
        <dbReference type="EMBL" id="KFI27497.1"/>
    </source>
</evidence>
<organism evidence="12 13">
    <name type="scientific">Paenirhodobacter enshiensis</name>
    <dbReference type="NCBI Taxonomy" id="1105367"/>
    <lineage>
        <taxon>Bacteria</taxon>
        <taxon>Pseudomonadati</taxon>
        <taxon>Pseudomonadota</taxon>
        <taxon>Alphaproteobacteria</taxon>
        <taxon>Rhodobacterales</taxon>
        <taxon>Rhodobacter group</taxon>
        <taxon>Paenirhodobacter</taxon>
    </lineage>
</organism>
<keyword evidence="2" id="KW-0732">Signal</keyword>
<dbReference type="PANTHER" id="PTHR47637">
    <property type="entry name" value="CHAPERONE SURA"/>
    <property type="match status" value="1"/>
</dbReference>
<proteinExistence type="predicted"/>
<dbReference type="EMBL" id="JFZB01000009">
    <property type="protein sequence ID" value="KFI27497.1"/>
    <property type="molecule type" value="Genomic_DNA"/>
</dbReference>
<keyword evidence="6 9" id="KW-0413">Isomerase</keyword>
<evidence type="ECO:0000256" key="9">
    <source>
        <dbReference type="PROSITE-ProRule" id="PRU00278"/>
    </source>
</evidence>
<evidence type="ECO:0000313" key="13">
    <source>
        <dbReference type="Proteomes" id="UP000028824"/>
    </source>
</evidence>
<keyword evidence="13" id="KW-1185">Reference proteome</keyword>
<dbReference type="SUPFAM" id="SSF54534">
    <property type="entry name" value="FKBP-like"/>
    <property type="match status" value="1"/>
</dbReference>
<dbReference type="InterPro" id="IPR046357">
    <property type="entry name" value="PPIase_dom_sf"/>
</dbReference>
<dbReference type="InterPro" id="IPR027304">
    <property type="entry name" value="Trigger_fact/SurA_dom_sf"/>
</dbReference>
<evidence type="ECO:0000256" key="10">
    <source>
        <dbReference type="SAM" id="MobiDB-lite"/>
    </source>
</evidence>
<dbReference type="eggNOG" id="COG0760">
    <property type="taxonomic scope" value="Bacteria"/>
</dbReference>
<evidence type="ECO:0000256" key="8">
    <source>
        <dbReference type="ARBA" id="ARBA00031484"/>
    </source>
</evidence>
<comment type="caution">
    <text evidence="12">The sequence shown here is derived from an EMBL/GenBank/DDBJ whole genome shotgun (WGS) entry which is preliminary data.</text>
</comment>
<name>A0A086XZP7_9RHOB</name>
<dbReference type="InterPro" id="IPR015391">
    <property type="entry name" value="SurA_N"/>
</dbReference>
<dbReference type="Proteomes" id="UP000028824">
    <property type="component" value="Unassembled WGS sequence"/>
</dbReference>
<keyword evidence="5" id="KW-0143">Chaperone</keyword>
<evidence type="ECO:0000256" key="5">
    <source>
        <dbReference type="ARBA" id="ARBA00023186"/>
    </source>
</evidence>